<keyword evidence="3" id="KW-1185">Reference proteome</keyword>
<keyword evidence="2" id="KW-0808">Transferase</keyword>
<proteinExistence type="predicted"/>
<sequence length="197" mass="21590">MHFQPLQVPLRDGRSAVIREATANDAAALFVLDRAIVRARQGIVKHEDELPPDAATFADQRERAGLTKQDGSAFPLVVEGEGGALLGEASILRIGYRMLRHVGVLGIGVHPEAQGLGVGRLLMRHLLQWVRAHRDADGQRVLRVELHVRADNARAIALYRALGFTHEGTRRAFLRADDGTLVDDFLMGLLLTDPEGT</sequence>
<dbReference type="InterPro" id="IPR000182">
    <property type="entry name" value="GNAT_dom"/>
</dbReference>
<dbReference type="Proteomes" id="UP000518300">
    <property type="component" value="Unassembled WGS sequence"/>
</dbReference>
<dbReference type="InterPro" id="IPR016181">
    <property type="entry name" value="Acyl_CoA_acyltransferase"/>
</dbReference>
<dbReference type="CDD" id="cd04301">
    <property type="entry name" value="NAT_SF"/>
    <property type="match status" value="1"/>
</dbReference>
<dbReference type="Gene3D" id="3.40.630.30">
    <property type="match status" value="1"/>
</dbReference>
<accession>A0A848LI32</accession>
<dbReference type="EMBL" id="JABBJJ010000091">
    <property type="protein sequence ID" value="NMO17208.1"/>
    <property type="molecule type" value="Genomic_DNA"/>
</dbReference>
<dbReference type="PANTHER" id="PTHR43072">
    <property type="entry name" value="N-ACETYLTRANSFERASE"/>
    <property type="match status" value="1"/>
</dbReference>
<feature type="domain" description="N-acetyltransferase" evidence="1">
    <location>
        <begin position="16"/>
        <end position="192"/>
    </location>
</feature>
<dbReference type="GO" id="GO:0016747">
    <property type="term" value="F:acyltransferase activity, transferring groups other than amino-acyl groups"/>
    <property type="evidence" value="ECO:0007669"/>
    <property type="project" value="InterPro"/>
</dbReference>
<protein>
    <submittedName>
        <fullName evidence="2">GNAT family N-acetyltransferase</fullName>
    </submittedName>
</protein>
<dbReference type="AlphaFoldDB" id="A0A848LI32"/>
<dbReference type="RefSeq" id="WP_169346490.1">
    <property type="nucleotide sequence ID" value="NZ_JABBJJ010000091.1"/>
</dbReference>
<gene>
    <name evidence="2" type="ORF">HG543_20425</name>
</gene>
<name>A0A848LI32_9BACT</name>
<reference evidence="2 3" key="1">
    <citation type="submission" date="2020-04" db="EMBL/GenBank/DDBJ databases">
        <title>Draft genome of Pyxidicoccus fallax type strain.</title>
        <authorList>
            <person name="Whitworth D.E."/>
        </authorList>
    </citation>
    <scope>NUCLEOTIDE SEQUENCE [LARGE SCALE GENOMIC DNA]</scope>
    <source>
        <strain evidence="2 3">DSM 14698</strain>
    </source>
</reference>
<dbReference type="Pfam" id="PF00583">
    <property type="entry name" value="Acetyltransf_1"/>
    <property type="match status" value="1"/>
</dbReference>
<evidence type="ECO:0000313" key="2">
    <source>
        <dbReference type="EMBL" id="NMO17208.1"/>
    </source>
</evidence>
<evidence type="ECO:0000313" key="3">
    <source>
        <dbReference type="Proteomes" id="UP000518300"/>
    </source>
</evidence>
<dbReference type="PROSITE" id="PS51186">
    <property type="entry name" value="GNAT"/>
    <property type="match status" value="1"/>
</dbReference>
<organism evidence="2 3">
    <name type="scientific">Pyxidicoccus fallax</name>
    <dbReference type="NCBI Taxonomy" id="394095"/>
    <lineage>
        <taxon>Bacteria</taxon>
        <taxon>Pseudomonadati</taxon>
        <taxon>Myxococcota</taxon>
        <taxon>Myxococcia</taxon>
        <taxon>Myxococcales</taxon>
        <taxon>Cystobacterineae</taxon>
        <taxon>Myxococcaceae</taxon>
        <taxon>Pyxidicoccus</taxon>
    </lineage>
</organism>
<evidence type="ECO:0000259" key="1">
    <source>
        <dbReference type="PROSITE" id="PS51186"/>
    </source>
</evidence>
<dbReference type="SUPFAM" id="SSF55729">
    <property type="entry name" value="Acyl-CoA N-acyltransferases (Nat)"/>
    <property type="match status" value="1"/>
</dbReference>
<comment type="caution">
    <text evidence="2">The sequence shown here is derived from an EMBL/GenBank/DDBJ whole genome shotgun (WGS) entry which is preliminary data.</text>
</comment>